<dbReference type="AlphaFoldDB" id="A0A815WDJ9"/>
<feature type="non-terminal residue" evidence="2">
    <location>
        <position position="1"/>
    </location>
</feature>
<protein>
    <submittedName>
        <fullName evidence="2">Uncharacterized protein</fullName>
    </submittedName>
</protein>
<feature type="compositionally biased region" description="Polar residues" evidence="1">
    <location>
        <begin position="1"/>
        <end position="10"/>
    </location>
</feature>
<gene>
    <name evidence="3" type="ORF">BYL167_LOCUS17629</name>
    <name evidence="2" type="ORF">CJN711_LOCUS30133</name>
    <name evidence="5" type="ORF">GIL414_LOCUS66316</name>
    <name evidence="4" type="ORF">SMN809_LOCUS24729</name>
</gene>
<evidence type="ECO:0000256" key="1">
    <source>
        <dbReference type="SAM" id="MobiDB-lite"/>
    </source>
</evidence>
<dbReference type="EMBL" id="CAJOBJ010310234">
    <property type="protein sequence ID" value="CAF5166458.1"/>
    <property type="molecule type" value="Genomic_DNA"/>
</dbReference>
<accession>A0A815WDJ9</accession>
<evidence type="ECO:0000313" key="4">
    <source>
        <dbReference type="EMBL" id="CAF4268497.1"/>
    </source>
</evidence>
<evidence type="ECO:0000313" key="5">
    <source>
        <dbReference type="EMBL" id="CAF5166458.1"/>
    </source>
</evidence>
<evidence type="ECO:0000313" key="6">
    <source>
        <dbReference type="Proteomes" id="UP000663855"/>
    </source>
</evidence>
<evidence type="ECO:0000313" key="2">
    <source>
        <dbReference type="EMBL" id="CAF1547317.1"/>
    </source>
</evidence>
<reference evidence="2" key="1">
    <citation type="submission" date="2021-02" db="EMBL/GenBank/DDBJ databases">
        <authorList>
            <person name="Nowell W R."/>
        </authorList>
    </citation>
    <scope>NUCLEOTIDE SEQUENCE</scope>
</reference>
<dbReference type="Proteomes" id="UP000663855">
    <property type="component" value="Unassembled WGS sequence"/>
</dbReference>
<dbReference type="Proteomes" id="UP000676336">
    <property type="component" value="Unassembled WGS sequence"/>
</dbReference>
<dbReference type="EMBL" id="CAJOBI010030185">
    <property type="protein sequence ID" value="CAF4268497.1"/>
    <property type="molecule type" value="Genomic_DNA"/>
</dbReference>
<dbReference type="EMBL" id="CAJNOV010014354">
    <property type="protein sequence ID" value="CAF1547317.1"/>
    <property type="molecule type" value="Genomic_DNA"/>
</dbReference>
<dbReference type="Proteomes" id="UP000681720">
    <property type="component" value="Unassembled WGS sequence"/>
</dbReference>
<comment type="caution">
    <text evidence="2">The sequence shown here is derived from an EMBL/GenBank/DDBJ whole genome shotgun (WGS) entry which is preliminary data.</text>
</comment>
<feature type="region of interest" description="Disordered" evidence="1">
    <location>
        <begin position="1"/>
        <end position="28"/>
    </location>
</feature>
<dbReference type="Proteomes" id="UP000681967">
    <property type="component" value="Unassembled WGS sequence"/>
</dbReference>
<organism evidence="2 6">
    <name type="scientific">Rotaria magnacalcarata</name>
    <dbReference type="NCBI Taxonomy" id="392030"/>
    <lineage>
        <taxon>Eukaryota</taxon>
        <taxon>Metazoa</taxon>
        <taxon>Spiralia</taxon>
        <taxon>Gnathifera</taxon>
        <taxon>Rotifera</taxon>
        <taxon>Eurotatoria</taxon>
        <taxon>Bdelloidea</taxon>
        <taxon>Philodinida</taxon>
        <taxon>Philodinidae</taxon>
        <taxon>Rotaria</taxon>
    </lineage>
</organism>
<proteinExistence type="predicted"/>
<evidence type="ECO:0000313" key="3">
    <source>
        <dbReference type="EMBL" id="CAF4072934.1"/>
    </source>
</evidence>
<name>A0A815WDJ9_9BILA</name>
<dbReference type="EMBL" id="CAJOBH010007027">
    <property type="protein sequence ID" value="CAF4072934.1"/>
    <property type="molecule type" value="Genomic_DNA"/>
</dbReference>
<sequence>SGDLISSSSAVARPSTFEKVPIPSKGNY</sequence>